<dbReference type="RefSeq" id="WP_143215658.1">
    <property type="nucleotide sequence ID" value="NZ_JACAOE010000001.1"/>
</dbReference>
<evidence type="ECO:0000313" key="3">
    <source>
        <dbReference type="Proteomes" id="UP000315938"/>
    </source>
</evidence>
<dbReference type="PANTHER" id="PTHR37305:SF1">
    <property type="entry name" value="MEMBRANE PROTEIN"/>
    <property type="match status" value="1"/>
</dbReference>
<dbReference type="PANTHER" id="PTHR37305">
    <property type="entry name" value="INTEGRAL MEMBRANE PROTEIN-RELATED"/>
    <property type="match status" value="1"/>
</dbReference>
<dbReference type="EMBL" id="VKID01000001">
    <property type="protein sequence ID" value="TRX99797.1"/>
    <property type="molecule type" value="Genomic_DNA"/>
</dbReference>
<proteinExistence type="predicted"/>
<comment type="caution">
    <text evidence="2">The sequence shown here is derived from an EMBL/GenBank/DDBJ whole genome shotgun (WGS) entry which is preliminary data.</text>
</comment>
<feature type="transmembrane region" description="Helical" evidence="1">
    <location>
        <begin position="157"/>
        <end position="183"/>
    </location>
</feature>
<keyword evidence="1" id="KW-1133">Transmembrane helix</keyword>
<feature type="transmembrane region" description="Helical" evidence="1">
    <location>
        <begin position="16"/>
        <end position="37"/>
    </location>
</feature>
<dbReference type="AlphaFoldDB" id="A0A553IHW9"/>
<evidence type="ECO:0000256" key="1">
    <source>
        <dbReference type="SAM" id="Phobius"/>
    </source>
</evidence>
<protein>
    <submittedName>
        <fullName evidence="2">ABC transporter permease subunit</fullName>
    </submittedName>
</protein>
<dbReference type="GO" id="GO:0005886">
    <property type="term" value="C:plasma membrane"/>
    <property type="evidence" value="ECO:0007669"/>
    <property type="project" value="UniProtKB-SubCell"/>
</dbReference>
<organism evidence="2 3">
    <name type="scientific">Acholeplasma laidlawii</name>
    <dbReference type="NCBI Taxonomy" id="2148"/>
    <lineage>
        <taxon>Bacteria</taxon>
        <taxon>Bacillati</taxon>
        <taxon>Mycoplasmatota</taxon>
        <taxon>Mollicutes</taxon>
        <taxon>Acholeplasmatales</taxon>
        <taxon>Acholeplasmataceae</taxon>
        <taxon>Acholeplasma</taxon>
    </lineage>
</organism>
<dbReference type="Proteomes" id="UP000315938">
    <property type="component" value="Unassembled WGS sequence"/>
</dbReference>
<dbReference type="Pfam" id="PF12679">
    <property type="entry name" value="ABC2_membrane_2"/>
    <property type="match status" value="1"/>
</dbReference>
<evidence type="ECO:0000313" key="2">
    <source>
        <dbReference type="EMBL" id="TRX99797.1"/>
    </source>
</evidence>
<reference evidence="2 3" key="1">
    <citation type="submission" date="2019-07" db="EMBL/GenBank/DDBJ databases">
        <title>Genome sequence of Acholeplasma laidlawii strain with increased resistance to erythromycin.</title>
        <authorList>
            <person name="Medvedeva E.S."/>
            <person name="Baranova N.B."/>
            <person name="Siniagina M.N."/>
            <person name="Mouzykantov A."/>
            <person name="Chernova O.A."/>
            <person name="Chernov V.M."/>
        </authorList>
    </citation>
    <scope>NUCLEOTIDE SEQUENCE [LARGE SCALE GENOMIC DNA]</scope>
    <source>
        <strain evidence="2 3">PG8REry</strain>
    </source>
</reference>
<accession>A0A553IHW9</accession>
<name>A0A553IHW9_ACHLA</name>
<keyword evidence="1" id="KW-0472">Membrane</keyword>
<feature type="transmembrane region" description="Helical" evidence="1">
    <location>
        <begin position="79"/>
        <end position="100"/>
    </location>
</feature>
<keyword evidence="1" id="KW-0812">Transmembrane</keyword>
<gene>
    <name evidence="2" type="ORF">FNV44_01810</name>
</gene>
<dbReference type="GO" id="GO:0140359">
    <property type="term" value="F:ABC-type transporter activity"/>
    <property type="evidence" value="ECO:0007669"/>
    <property type="project" value="InterPro"/>
</dbReference>
<feature type="transmembrane region" description="Helical" evidence="1">
    <location>
        <begin position="121"/>
        <end position="151"/>
    </location>
</feature>
<feature type="transmembrane region" description="Helical" evidence="1">
    <location>
        <begin position="240"/>
        <end position="260"/>
    </location>
</feature>
<feature type="transmembrane region" description="Helical" evidence="1">
    <location>
        <begin position="190"/>
        <end position="208"/>
    </location>
</feature>
<sequence>MNKLIMTEFKRNFKSLILWSVIVAGTAALMLMLFPAFEDAFSNIEEFLSMYPPEFLEIFGMGEGGLDMSTFYGWFGVEGYLFVNLIGGSFAAILGGSILSKEEDDKTIEFILSKPISRTQIVFGKIMVIILNLLILNSLVALVLMAAFVIYGDVNMTIWFLYSYAPFVLQMIFASISFLISVFVTKSRRVLSIALGLVIGMYVIDLISKLTDEFEYLKYISPYEFVNAVSIVNDQMIKPLYLVISLGIIAISLLLSWYFYKKKDITA</sequence>